<keyword evidence="1" id="KW-1133">Transmembrane helix</keyword>
<evidence type="ECO:0000313" key="3">
    <source>
        <dbReference type="Proteomes" id="UP000552644"/>
    </source>
</evidence>
<name>A0A7W7VT19_9ACTN</name>
<feature type="transmembrane region" description="Helical" evidence="1">
    <location>
        <begin position="79"/>
        <end position="96"/>
    </location>
</feature>
<dbReference type="AlphaFoldDB" id="A0A7W7VT19"/>
<dbReference type="Proteomes" id="UP000552644">
    <property type="component" value="Unassembled WGS sequence"/>
</dbReference>
<dbReference type="EMBL" id="JACHJP010000022">
    <property type="protein sequence ID" value="MBB4920985.1"/>
    <property type="molecule type" value="Genomic_DNA"/>
</dbReference>
<feature type="transmembrane region" description="Helical" evidence="1">
    <location>
        <begin position="54"/>
        <end position="72"/>
    </location>
</feature>
<organism evidence="2 3">
    <name type="scientific">Streptosporangium saharense</name>
    <dbReference type="NCBI Taxonomy" id="1706840"/>
    <lineage>
        <taxon>Bacteria</taxon>
        <taxon>Bacillati</taxon>
        <taxon>Actinomycetota</taxon>
        <taxon>Actinomycetes</taxon>
        <taxon>Streptosporangiales</taxon>
        <taxon>Streptosporangiaceae</taxon>
        <taxon>Streptosporangium</taxon>
    </lineage>
</organism>
<evidence type="ECO:0008006" key="4">
    <source>
        <dbReference type="Google" id="ProtNLM"/>
    </source>
</evidence>
<keyword evidence="3" id="KW-1185">Reference proteome</keyword>
<keyword evidence="1" id="KW-0472">Membrane</keyword>
<proteinExistence type="predicted"/>
<protein>
    <recommendedName>
        <fullName evidence="4">DUF3307 domain-containing protein</fullName>
    </recommendedName>
</protein>
<sequence>MMTDTTLAALRFALALVTMYAAHQVADHWVQTHGQACGKAAAGWAGWRANLAHVGTYTVALLVALAVVGLRFPGLDYHAGWVAAGLVLNAVTHAWADRRAPLRALAVRLGKAGYWDEVPGGAYQLDQAWHWGWLWLSAFVIAI</sequence>
<evidence type="ECO:0000256" key="1">
    <source>
        <dbReference type="SAM" id="Phobius"/>
    </source>
</evidence>
<reference evidence="2 3" key="1">
    <citation type="submission" date="2020-08" db="EMBL/GenBank/DDBJ databases">
        <title>Genomic Encyclopedia of Type Strains, Phase III (KMG-III): the genomes of soil and plant-associated and newly described type strains.</title>
        <authorList>
            <person name="Whitman W."/>
        </authorList>
    </citation>
    <scope>NUCLEOTIDE SEQUENCE [LARGE SCALE GENOMIC DNA]</scope>
    <source>
        <strain evidence="2 3">CECT 8840</strain>
    </source>
</reference>
<accession>A0A7W7VT19</accession>
<comment type="caution">
    <text evidence="2">The sequence shown here is derived from an EMBL/GenBank/DDBJ whole genome shotgun (WGS) entry which is preliminary data.</text>
</comment>
<keyword evidence="1" id="KW-0812">Transmembrane</keyword>
<dbReference type="RefSeq" id="WP_184725825.1">
    <property type="nucleotide sequence ID" value="NZ_JACHJP010000022.1"/>
</dbReference>
<evidence type="ECO:0000313" key="2">
    <source>
        <dbReference type="EMBL" id="MBB4920985.1"/>
    </source>
</evidence>
<gene>
    <name evidence="2" type="ORF">FHS44_008138</name>
</gene>